<keyword evidence="12" id="KW-1185">Reference proteome</keyword>
<comment type="subcellular location">
    <subcellularLocation>
        <location evidence="2">Mitochondrion inner membrane</location>
    </subcellularLocation>
</comment>
<keyword evidence="5" id="KW-0999">Mitochondrion inner membrane</keyword>
<sequence>MWLINIRIVLGLVAGSMWKMHHCHWDAQRKIRQFYNLLQICEIGVAAED</sequence>
<dbReference type="PANTHER" id="PTHR34372:SF2">
    <property type="entry name" value="CYTOCHROME C OXIDASE SUBUNIT 5C-2-RELATED"/>
    <property type="match status" value="1"/>
</dbReference>
<dbReference type="EMBL" id="JAJJMA010238086">
    <property type="protein sequence ID" value="MCL7042680.1"/>
    <property type="molecule type" value="Genomic_DNA"/>
</dbReference>
<evidence type="ECO:0000256" key="4">
    <source>
        <dbReference type="ARBA" id="ARBA00022692"/>
    </source>
</evidence>
<evidence type="ECO:0000256" key="5">
    <source>
        <dbReference type="ARBA" id="ARBA00022792"/>
    </source>
</evidence>
<evidence type="ECO:0000256" key="6">
    <source>
        <dbReference type="ARBA" id="ARBA00022989"/>
    </source>
</evidence>
<keyword evidence="6" id="KW-1133">Transmembrane helix</keyword>
<feature type="chain" id="PRO_5041589205" evidence="9">
    <location>
        <begin position="16"/>
        <end position="49"/>
    </location>
</feature>
<gene>
    <name evidence="10" type="ORF">MKW94_001144</name>
    <name evidence="11" type="ORF">MKW94_001145</name>
</gene>
<evidence type="ECO:0000313" key="10">
    <source>
        <dbReference type="EMBL" id="MCL7042680.1"/>
    </source>
</evidence>
<evidence type="ECO:0000256" key="8">
    <source>
        <dbReference type="ARBA" id="ARBA00023136"/>
    </source>
</evidence>
<evidence type="ECO:0000256" key="3">
    <source>
        <dbReference type="ARBA" id="ARBA00009591"/>
    </source>
</evidence>
<evidence type="ECO:0000256" key="2">
    <source>
        <dbReference type="ARBA" id="ARBA00004273"/>
    </source>
</evidence>
<reference evidence="10" key="1">
    <citation type="submission" date="2022-03" db="EMBL/GenBank/DDBJ databases">
        <title>A functionally conserved STORR gene fusion in Papaver species that diverged 16.8 million years ago.</title>
        <authorList>
            <person name="Catania T."/>
        </authorList>
    </citation>
    <scope>NUCLEOTIDE SEQUENCE</scope>
    <source>
        <strain evidence="10">S-191538</strain>
    </source>
</reference>
<dbReference type="EMBL" id="JAJJMA010238086">
    <property type="protein sequence ID" value="MCL7042681.1"/>
    <property type="molecule type" value="Genomic_DNA"/>
</dbReference>
<accession>A0AA41VJX8</accession>
<proteinExistence type="inferred from homology"/>
<protein>
    <submittedName>
        <fullName evidence="10">Uncharacterized protein</fullName>
    </submittedName>
</protein>
<dbReference type="InterPro" id="IPR008432">
    <property type="entry name" value="COX5C"/>
</dbReference>
<evidence type="ECO:0000256" key="7">
    <source>
        <dbReference type="ARBA" id="ARBA00023128"/>
    </source>
</evidence>
<keyword evidence="4" id="KW-0812">Transmembrane</keyword>
<evidence type="ECO:0000313" key="12">
    <source>
        <dbReference type="Proteomes" id="UP001177140"/>
    </source>
</evidence>
<feature type="signal peptide" evidence="9">
    <location>
        <begin position="1"/>
        <end position="15"/>
    </location>
</feature>
<keyword evidence="8" id="KW-0472">Membrane</keyword>
<dbReference type="PANTHER" id="PTHR34372">
    <property type="entry name" value="CYTOCHROME C OXIDASE SUBUNIT 5C-2-RELATED"/>
    <property type="match status" value="1"/>
</dbReference>
<dbReference type="AlphaFoldDB" id="A0AA41VJX8"/>
<dbReference type="Proteomes" id="UP001177140">
    <property type="component" value="Unassembled WGS sequence"/>
</dbReference>
<keyword evidence="9" id="KW-0732">Signal</keyword>
<name>A0AA41VJX8_PAPNU</name>
<evidence type="ECO:0000256" key="9">
    <source>
        <dbReference type="SAM" id="SignalP"/>
    </source>
</evidence>
<comment type="function">
    <text evidence="1">This protein is one of the nuclear-coded polypeptide chains of cytochrome c oxidase, the terminal oxidase in mitochondrial electron transport.</text>
</comment>
<evidence type="ECO:0000256" key="1">
    <source>
        <dbReference type="ARBA" id="ARBA00002480"/>
    </source>
</evidence>
<comment type="similarity">
    <text evidence="3">Belongs to the cytochrome c oxidase subunit 5C family.</text>
</comment>
<evidence type="ECO:0000313" key="11">
    <source>
        <dbReference type="EMBL" id="MCL7042681.1"/>
    </source>
</evidence>
<comment type="caution">
    <text evidence="10">The sequence shown here is derived from an EMBL/GenBank/DDBJ whole genome shotgun (WGS) entry which is preliminary data.</text>
</comment>
<keyword evidence="7" id="KW-0496">Mitochondrion</keyword>
<organism evidence="10 12">
    <name type="scientific">Papaver nudicaule</name>
    <name type="common">Iceland poppy</name>
    <dbReference type="NCBI Taxonomy" id="74823"/>
    <lineage>
        <taxon>Eukaryota</taxon>
        <taxon>Viridiplantae</taxon>
        <taxon>Streptophyta</taxon>
        <taxon>Embryophyta</taxon>
        <taxon>Tracheophyta</taxon>
        <taxon>Spermatophyta</taxon>
        <taxon>Magnoliopsida</taxon>
        <taxon>Ranunculales</taxon>
        <taxon>Papaveraceae</taxon>
        <taxon>Papaveroideae</taxon>
        <taxon>Papaver</taxon>
    </lineage>
</organism>
<dbReference type="GO" id="GO:0005743">
    <property type="term" value="C:mitochondrial inner membrane"/>
    <property type="evidence" value="ECO:0007669"/>
    <property type="project" value="UniProtKB-SubCell"/>
</dbReference>